<accession>A0A8H3FPV5</accession>
<name>A0A8H3FPV5_9LECA</name>
<dbReference type="OrthoDB" id="2968825at2759"/>
<dbReference type="Proteomes" id="UP000664521">
    <property type="component" value="Unassembled WGS sequence"/>
</dbReference>
<keyword evidence="2" id="KW-1185">Reference proteome</keyword>
<proteinExistence type="predicted"/>
<dbReference type="EMBL" id="CAJPDS010000048">
    <property type="protein sequence ID" value="CAF9928546.1"/>
    <property type="molecule type" value="Genomic_DNA"/>
</dbReference>
<comment type="caution">
    <text evidence="1">The sequence shown here is derived from an EMBL/GenBank/DDBJ whole genome shotgun (WGS) entry which is preliminary data.</text>
</comment>
<protein>
    <submittedName>
        <fullName evidence="1">Uncharacterized protein</fullName>
    </submittedName>
</protein>
<reference evidence="1" key="1">
    <citation type="submission" date="2021-03" db="EMBL/GenBank/DDBJ databases">
        <authorList>
            <person name="Tagirdzhanova G."/>
        </authorList>
    </citation>
    <scope>NUCLEOTIDE SEQUENCE</scope>
</reference>
<evidence type="ECO:0000313" key="1">
    <source>
        <dbReference type="EMBL" id="CAF9928546.1"/>
    </source>
</evidence>
<sequence>MSASQAASNVDRPHLVLSLSTSTPQISLSTPPGHDVLSLTVHAQRTSSQPITLCTAGSVLDNGHHARHDGVFRGAFLPLTSTSDPNRKIQLHFSGFPNYGSLPNASANLRERDYLRFETVPSEGEGELAVTHAISMERLFRYSNLKLENVKQGEKFVVSMNPKKLGSTEGWWTWGALEGDLSGKKFAKWELPDRNGEIGNLMPGEKSPDVPAMEREGWVFSEAFDGLKIEKCEDEELVVEFIQ</sequence>
<dbReference type="AlphaFoldDB" id="A0A8H3FPV5"/>
<gene>
    <name evidence="1" type="ORF">HETSPECPRED_006878</name>
</gene>
<evidence type="ECO:0000313" key="2">
    <source>
        <dbReference type="Proteomes" id="UP000664521"/>
    </source>
</evidence>
<organism evidence="1 2">
    <name type="scientific">Heterodermia speciosa</name>
    <dbReference type="NCBI Taxonomy" id="116794"/>
    <lineage>
        <taxon>Eukaryota</taxon>
        <taxon>Fungi</taxon>
        <taxon>Dikarya</taxon>
        <taxon>Ascomycota</taxon>
        <taxon>Pezizomycotina</taxon>
        <taxon>Lecanoromycetes</taxon>
        <taxon>OSLEUM clade</taxon>
        <taxon>Lecanoromycetidae</taxon>
        <taxon>Caliciales</taxon>
        <taxon>Physciaceae</taxon>
        <taxon>Heterodermia</taxon>
    </lineage>
</organism>